<keyword evidence="2" id="KW-0808">Transferase</keyword>
<evidence type="ECO:0000313" key="6">
    <source>
        <dbReference type="EMBL" id="PNR53922.1"/>
    </source>
</evidence>
<sequence length="117" mass="13628">MGRVMMCLQTTIELYLQQGFEVAWNQVSLGADLFQMHQLECKIYFLETLQHPNIINYKAVWVDDPNMNVNFITELFNSGTLADYYKLHGKHVKMDTVKSRIRQILCGLAHNPPRSRP</sequence>
<dbReference type="InterPro" id="IPR000719">
    <property type="entry name" value="Prot_kinase_dom"/>
</dbReference>
<dbReference type="Gramene" id="Pp3c5_12870V3.1">
    <property type="protein sequence ID" value="Pp3c5_12870V3.1"/>
    <property type="gene ID" value="Pp3c5_12870"/>
</dbReference>
<dbReference type="AlphaFoldDB" id="A0A2K1KJH8"/>
<dbReference type="Gene3D" id="1.10.510.10">
    <property type="entry name" value="Transferase(Phosphotransferase) domain 1"/>
    <property type="match status" value="1"/>
</dbReference>
<evidence type="ECO:0000256" key="1">
    <source>
        <dbReference type="ARBA" id="ARBA00012513"/>
    </source>
</evidence>
<dbReference type="GO" id="GO:0005524">
    <property type="term" value="F:ATP binding"/>
    <property type="evidence" value="ECO:0007669"/>
    <property type="project" value="InterPro"/>
</dbReference>
<protein>
    <recommendedName>
        <fullName evidence="1">non-specific serine/threonine protein kinase</fullName>
        <ecNumber evidence="1">2.7.11.1</ecNumber>
    </recommendedName>
</protein>
<dbReference type="EMBL" id="ABEU02000005">
    <property type="protein sequence ID" value="PNR53922.1"/>
    <property type="molecule type" value="Genomic_DNA"/>
</dbReference>
<organism evidence="6">
    <name type="scientific">Physcomitrium patens</name>
    <name type="common">Spreading-leaved earth moss</name>
    <name type="synonym">Physcomitrella patens</name>
    <dbReference type="NCBI Taxonomy" id="3218"/>
    <lineage>
        <taxon>Eukaryota</taxon>
        <taxon>Viridiplantae</taxon>
        <taxon>Streptophyta</taxon>
        <taxon>Embryophyta</taxon>
        <taxon>Bryophyta</taxon>
        <taxon>Bryophytina</taxon>
        <taxon>Bryopsida</taxon>
        <taxon>Funariidae</taxon>
        <taxon>Funariales</taxon>
        <taxon>Funariaceae</taxon>
        <taxon>Physcomitrium</taxon>
    </lineage>
</organism>
<dbReference type="EC" id="2.7.11.1" evidence="1"/>
<evidence type="ECO:0000256" key="2">
    <source>
        <dbReference type="ARBA" id="ARBA00022527"/>
    </source>
</evidence>
<evidence type="ECO:0000259" key="5">
    <source>
        <dbReference type="PROSITE" id="PS50011"/>
    </source>
</evidence>
<evidence type="ECO:0000256" key="3">
    <source>
        <dbReference type="ARBA" id="ARBA00047899"/>
    </source>
</evidence>
<dbReference type="PANTHER" id="PTHR13902">
    <property type="entry name" value="SERINE/THREONINE-PROTEIN KINASE WNK WITH NO LYSINE -RELATED"/>
    <property type="match status" value="1"/>
</dbReference>
<dbReference type="STRING" id="3218.A0A2K1KJH8"/>
<dbReference type="GO" id="GO:0004674">
    <property type="term" value="F:protein serine/threonine kinase activity"/>
    <property type="evidence" value="ECO:0007669"/>
    <property type="project" value="UniProtKB-EC"/>
</dbReference>
<reference evidence="6 8" key="2">
    <citation type="journal article" date="2018" name="Plant J.">
        <title>The Physcomitrella patens chromosome-scale assembly reveals moss genome structure and evolution.</title>
        <authorList>
            <person name="Lang D."/>
            <person name="Ullrich K.K."/>
            <person name="Murat F."/>
            <person name="Fuchs J."/>
            <person name="Jenkins J."/>
            <person name="Haas F.B."/>
            <person name="Piednoel M."/>
            <person name="Gundlach H."/>
            <person name="Van Bel M."/>
            <person name="Meyberg R."/>
            <person name="Vives C."/>
            <person name="Morata J."/>
            <person name="Symeonidi A."/>
            <person name="Hiss M."/>
            <person name="Muchero W."/>
            <person name="Kamisugi Y."/>
            <person name="Saleh O."/>
            <person name="Blanc G."/>
            <person name="Decker E.L."/>
            <person name="van Gessel N."/>
            <person name="Grimwood J."/>
            <person name="Hayes R.D."/>
            <person name="Graham S.W."/>
            <person name="Gunter L.E."/>
            <person name="McDaniel S.F."/>
            <person name="Hoernstein S.N.W."/>
            <person name="Larsson A."/>
            <person name="Li F.W."/>
            <person name="Perroud P.F."/>
            <person name="Phillips J."/>
            <person name="Ranjan P."/>
            <person name="Rokshar D.S."/>
            <person name="Rothfels C.J."/>
            <person name="Schneider L."/>
            <person name="Shu S."/>
            <person name="Stevenson D.W."/>
            <person name="Thummler F."/>
            <person name="Tillich M."/>
            <person name="Villarreal Aguilar J.C."/>
            <person name="Widiez T."/>
            <person name="Wong G.K."/>
            <person name="Wymore A."/>
            <person name="Zhang Y."/>
            <person name="Zimmer A.D."/>
            <person name="Quatrano R.S."/>
            <person name="Mayer K.F.X."/>
            <person name="Goodstein D."/>
            <person name="Casacuberta J.M."/>
            <person name="Vandepoele K."/>
            <person name="Reski R."/>
            <person name="Cuming A.C."/>
            <person name="Tuskan G.A."/>
            <person name="Maumus F."/>
            <person name="Salse J."/>
            <person name="Schmutz J."/>
            <person name="Rensing S.A."/>
        </authorList>
    </citation>
    <scope>NUCLEOTIDE SEQUENCE [LARGE SCALE GENOMIC DNA]</scope>
    <source>
        <strain evidence="7 8">cv. Gransden 2004</strain>
    </source>
</reference>
<evidence type="ECO:0000313" key="8">
    <source>
        <dbReference type="Proteomes" id="UP000006727"/>
    </source>
</evidence>
<evidence type="ECO:0000313" key="7">
    <source>
        <dbReference type="EnsemblPlants" id="Pp3c5_12870V3.1"/>
    </source>
</evidence>
<comment type="catalytic activity">
    <reaction evidence="3">
        <text>L-threonyl-[protein] + ATP = O-phospho-L-threonyl-[protein] + ADP + H(+)</text>
        <dbReference type="Rhea" id="RHEA:46608"/>
        <dbReference type="Rhea" id="RHEA-COMP:11060"/>
        <dbReference type="Rhea" id="RHEA-COMP:11605"/>
        <dbReference type="ChEBI" id="CHEBI:15378"/>
        <dbReference type="ChEBI" id="CHEBI:30013"/>
        <dbReference type="ChEBI" id="CHEBI:30616"/>
        <dbReference type="ChEBI" id="CHEBI:61977"/>
        <dbReference type="ChEBI" id="CHEBI:456216"/>
        <dbReference type="EC" id="2.7.11.1"/>
    </reaction>
</comment>
<dbReference type="PaxDb" id="3218-PP1S440_5V6.1"/>
<evidence type="ECO:0000256" key="4">
    <source>
        <dbReference type="ARBA" id="ARBA00048679"/>
    </source>
</evidence>
<keyword evidence="2" id="KW-0418">Kinase</keyword>
<dbReference type="InterPro" id="IPR050588">
    <property type="entry name" value="WNK_Ser-Thr_kinase"/>
</dbReference>
<dbReference type="SUPFAM" id="SSF56112">
    <property type="entry name" value="Protein kinase-like (PK-like)"/>
    <property type="match status" value="1"/>
</dbReference>
<keyword evidence="8" id="KW-1185">Reference proteome</keyword>
<accession>A0A2K1KJH8</accession>
<dbReference type="Pfam" id="PF00069">
    <property type="entry name" value="Pkinase"/>
    <property type="match status" value="1"/>
</dbReference>
<reference evidence="7" key="3">
    <citation type="submission" date="2020-12" db="UniProtKB">
        <authorList>
            <consortium name="EnsemblPlants"/>
        </authorList>
    </citation>
    <scope>IDENTIFICATION</scope>
</reference>
<dbReference type="InParanoid" id="A0A2K1KJH8"/>
<dbReference type="EnsemblPlants" id="Pp3c5_12870V3.1">
    <property type="protein sequence ID" value="Pp3c5_12870V3.1"/>
    <property type="gene ID" value="Pp3c5_12870"/>
</dbReference>
<feature type="domain" description="Protein kinase" evidence="5">
    <location>
        <begin position="1"/>
        <end position="117"/>
    </location>
</feature>
<dbReference type="InterPro" id="IPR011009">
    <property type="entry name" value="Kinase-like_dom_sf"/>
</dbReference>
<name>A0A2K1KJH8_PHYPA</name>
<keyword evidence="2" id="KW-0723">Serine/threonine-protein kinase</keyword>
<dbReference type="PROSITE" id="PS50011">
    <property type="entry name" value="PROTEIN_KINASE_DOM"/>
    <property type="match status" value="1"/>
</dbReference>
<gene>
    <name evidence="6" type="ORF">PHYPA_007597</name>
</gene>
<dbReference type="Proteomes" id="UP000006727">
    <property type="component" value="Chromosome 5"/>
</dbReference>
<reference evidence="6 8" key="1">
    <citation type="journal article" date="2008" name="Science">
        <title>The Physcomitrella genome reveals evolutionary insights into the conquest of land by plants.</title>
        <authorList>
            <person name="Rensing S."/>
            <person name="Lang D."/>
            <person name="Zimmer A."/>
            <person name="Terry A."/>
            <person name="Salamov A."/>
            <person name="Shapiro H."/>
            <person name="Nishiyama T."/>
            <person name="Perroud P.-F."/>
            <person name="Lindquist E."/>
            <person name="Kamisugi Y."/>
            <person name="Tanahashi T."/>
            <person name="Sakakibara K."/>
            <person name="Fujita T."/>
            <person name="Oishi K."/>
            <person name="Shin-I T."/>
            <person name="Kuroki Y."/>
            <person name="Toyoda A."/>
            <person name="Suzuki Y."/>
            <person name="Hashimoto A."/>
            <person name="Yamaguchi K."/>
            <person name="Sugano A."/>
            <person name="Kohara Y."/>
            <person name="Fujiyama A."/>
            <person name="Anterola A."/>
            <person name="Aoki S."/>
            <person name="Ashton N."/>
            <person name="Barbazuk W.B."/>
            <person name="Barker E."/>
            <person name="Bennetzen J."/>
            <person name="Bezanilla M."/>
            <person name="Blankenship R."/>
            <person name="Cho S.H."/>
            <person name="Dutcher S."/>
            <person name="Estelle M."/>
            <person name="Fawcett J.A."/>
            <person name="Gundlach H."/>
            <person name="Hanada K."/>
            <person name="Heyl A."/>
            <person name="Hicks K.A."/>
            <person name="Hugh J."/>
            <person name="Lohr M."/>
            <person name="Mayer K."/>
            <person name="Melkozernov A."/>
            <person name="Murata T."/>
            <person name="Nelson D."/>
            <person name="Pils B."/>
            <person name="Prigge M."/>
            <person name="Reiss B."/>
            <person name="Renner T."/>
            <person name="Rombauts S."/>
            <person name="Rushton P."/>
            <person name="Sanderfoot A."/>
            <person name="Schween G."/>
            <person name="Shiu S.-H."/>
            <person name="Stueber K."/>
            <person name="Theodoulou F.L."/>
            <person name="Tu H."/>
            <person name="Van de Peer Y."/>
            <person name="Verrier P.J."/>
            <person name="Waters E."/>
            <person name="Wood A."/>
            <person name="Yang L."/>
            <person name="Cove D."/>
            <person name="Cuming A."/>
            <person name="Hasebe M."/>
            <person name="Lucas S."/>
            <person name="Mishler D.B."/>
            <person name="Reski R."/>
            <person name="Grigoriev I."/>
            <person name="Quatrano R.S."/>
            <person name="Boore J.L."/>
        </authorList>
    </citation>
    <scope>NUCLEOTIDE SEQUENCE [LARGE SCALE GENOMIC DNA]</scope>
    <source>
        <strain evidence="7 8">cv. Gransden 2004</strain>
    </source>
</reference>
<comment type="catalytic activity">
    <reaction evidence="4">
        <text>L-seryl-[protein] + ATP = O-phospho-L-seryl-[protein] + ADP + H(+)</text>
        <dbReference type="Rhea" id="RHEA:17989"/>
        <dbReference type="Rhea" id="RHEA-COMP:9863"/>
        <dbReference type="Rhea" id="RHEA-COMP:11604"/>
        <dbReference type="ChEBI" id="CHEBI:15378"/>
        <dbReference type="ChEBI" id="CHEBI:29999"/>
        <dbReference type="ChEBI" id="CHEBI:30616"/>
        <dbReference type="ChEBI" id="CHEBI:83421"/>
        <dbReference type="ChEBI" id="CHEBI:456216"/>
        <dbReference type="EC" id="2.7.11.1"/>
    </reaction>
</comment>
<proteinExistence type="predicted"/>